<dbReference type="AlphaFoldDB" id="A0A366XVI2"/>
<dbReference type="OrthoDB" id="9803333at2"/>
<keyword evidence="2" id="KW-0560">Oxidoreductase</keyword>
<gene>
    <name evidence="3" type="ORF">DS031_08595</name>
</gene>
<dbReference type="SUPFAM" id="SSF51735">
    <property type="entry name" value="NAD(P)-binding Rossmann-fold domains"/>
    <property type="match status" value="1"/>
</dbReference>
<dbReference type="GO" id="GO:0016491">
    <property type="term" value="F:oxidoreductase activity"/>
    <property type="evidence" value="ECO:0007669"/>
    <property type="project" value="UniProtKB-KW"/>
</dbReference>
<dbReference type="NCBIfam" id="NF047420">
    <property type="entry name" value="EF_P_mod_YmfI"/>
    <property type="match status" value="1"/>
</dbReference>
<evidence type="ECO:0000256" key="2">
    <source>
        <dbReference type="ARBA" id="ARBA00023002"/>
    </source>
</evidence>
<dbReference type="PANTHER" id="PTHR42879">
    <property type="entry name" value="3-OXOACYL-(ACYL-CARRIER-PROTEIN) REDUCTASE"/>
    <property type="match status" value="1"/>
</dbReference>
<accession>A0A366XVI2</accession>
<keyword evidence="4" id="KW-1185">Reference proteome</keyword>
<dbReference type="InterPro" id="IPR050259">
    <property type="entry name" value="SDR"/>
</dbReference>
<dbReference type="PANTHER" id="PTHR42879:SF2">
    <property type="entry name" value="3-OXOACYL-[ACYL-CARRIER-PROTEIN] REDUCTASE FABG"/>
    <property type="match status" value="1"/>
</dbReference>
<name>A0A366XVI2_9BACI</name>
<dbReference type="PRINTS" id="PR00081">
    <property type="entry name" value="GDHRDH"/>
</dbReference>
<dbReference type="Gene3D" id="3.40.50.720">
    <property type="entry name" value="NAD(P)-binding Rossmann-like Domain"/>
    <property type="match status" value="1"/>
</dbReference>
<dbReference type="Proteomes" id="UP000253314">
    <property type="component" value="Unassembled WGS sequence"/>
</dbReference>
<dbReference type="PRINTS" id="PR00080">
    <property type="entry name" value="SDRFAMILY"/>
</dbReference>
<dbReference type="RefSeq" id="WP_113805632.1">
    <property type="nucleotide sequence ID" value="NZ_QOCW01000007.1"/>
</dbReference>
<evidence type="ECO:0000313" key="3">
    <source>
        <dbReference type="EMBL" id="RBW69907.1"/>
    </source>
</evidence>
<dbReference type="CDD" id="cd05233">
    <property type="entry name" value="SDR_c"/>
    <property type="match status" value="1"/>
</dbReference>
<sequence>MEKYGLITGASGGIGRSIAKQLAVQGYGLYLHYNKNKNAADALAKELEKYDVPIYTLQADFSRENAAEKVFAQLHHPIEVLIHNSGNSYIGLLTDMEDKQVQEMIQLHLTTPILLTKRLLQNMIKNKQGNIIVVSSIWGLTGASCEVIYSTVKGGLNTFVKALAKENAPSGIYVNGIAPGAIQTNMLNEFTASELADLQEEIPMGRVGKPSEVADLVGFLTSQKASYINGQIISVNGAWYC</sequence>
<protein>
    <submittedName>
        <fullName evidence="3">Short chain dehydrogenase</fullName>
    </submittedName>
</protein>
<dbReference type="Pfam" id="PF13561">
    <property type="entry name" value="adh_short_C2"/>
    <property type="match status" value="1"/>
</dbReference>
<reference evidence="3 4" key="1">
    <citation type="submission" date="2018-07" db="EMBL/GenBank/DDBJ databases">
        <title>Lottiidibacillus patelloidae gen. nov., sp. nov., isolated from the intestinal tract of a marine limpet and the reclassification of B. taeanensis BH030017T, B. algicola KMM 3737T and B. hwajinpoensis SW-72T as genus Lottiidibacillus.</title>
        <authorList>
            <person name="Liu R."/>
            <person name="Huang Z."/>
        </authorList>
    </citation>
    <scope>NUCLEOTIDE SEQUENCE [LARGE SCALE GENOMIC DNA]</scope>
    <source>
        <strain evidence="3 4">BH030017</strain>
    </source>
</reference>
<comment type="caution">
    <text evidence="3">The sequence shown here is derived from an EMBL/GenBank/DDBJ whole genome shotgun (WGS) entry which is preliminary data.</text>
</comment>
<organism evidence="3 4">
    <name type="scientific">Bacillus taeanensis</name>
    <dbReference type="NCBI Taxonomy" id="273032"/>
    <lineage>
        <taxon>Bacteria</taxon>
        <taxon>Bacillati</taxon>
        <taxon>Bacillota</taxon>
        <taxon>Bacilli</taxon>
        <taxon>Bacillales</taxon>
        <taxon>Bacillaceae</taxon>
        <taxon>Bacillus</taxon>
    </lineage>
</organism>
<dbReference type="InterPro" id="IPR036291">
    <property type="entry name" value="NAD(P)-bd_dom_sf"/>
</dbReference>
<dbReference type="InterPro" id="IPR002347">
    <property type="entry name" value="SDR_fam"/>
</dbReference>
<comment type="similarity">
    <text evidence="1">Belongs to the short-chain dehydrogenases/reductases (SDR) family.</text>
</comment>
<dbReference type="FunFam" id="3.40.50.720:FF:000173">
    <property type="entry name" value="3-oxoacyl-[acyl-carrier protein] reductase"/>
    <property type="match status" value="1"/>
</dbReference>
<proteinExistence type="inferred from homology"/>
<evidence type="ECO:0000256" key="1">
    <source>
        <dbReference type="ARBA" id="ARBA00006484"/>
    </source>
</evidence>
<evidence type="ECO:0000313" key="4">
    <source>
        <dbReference type="Proteomes" id="UP000253314"/>
    </source>
</evidence>
<dbReference type="EMBL" id="QOCW01000007">
    <property type="protein sequence ID" value="RBW69907.1"/>
    <property type="molecule type" value="Genomic_DNA"/>
</dbReference>